<gene>
    <name evidence="2" type="ORF">NDU88_006344</name>
</gene>
<dbReference type="AlphaFoldDB" id="A0AAV7NT03"/>
<organism evidence="2 3">
    <name type="scientific">Pleurodeles waltl</name>
    <name type="common">Iberian ribbed newt</name>
    <dbReference type="NCBI Taxonomy" id="8319"/>
    <lineage>
        <taxon>Eukaryota</taxon>
        <taxon>Metazoa</taxon>
        <taxon>Chordata</taxon>
        <taxon>Craniata</taxon>
        <taxon>Vertebrata</taxon>
        <taxon>Euteleostomi</taxon>
        <taxon>Amphibia</taxon>
        <taxon>Batrachia</taxon>
        <taxon>Caudata</taxon>
        <taxon>Salamandroidea</taxon>
        <taxon>Salamandridae</taxon>
        <taxon>Pleurodelinae</taxon>
        <taxon>Pleurodeles</taxon>
    </lineage>
</organism>
<proteinExistence type="predicted"/>
<protein>
    <submittedName>
        <fullName evidence="2">Uncharacterized protein</fullName>
    </submittedName>
</protein>
<evidence type="ECO:0000256" key="1">
    <source>
        <dbReference type="SAM" id="MobiDB-lite"/>
    </source>
</evidence>
<dbReference type="Proteomes" id="UP001066276">
    <property type="component" value="Chromosome 8"/>
</dbReference>
<feature type="region of interest" description="Disordered" evidence="1">
    <location>
        <begin position="61"/>
        <end position="85"/>
    </location>
</feature>
<feature type="region of interest" description="Disordered" evidence="1">
    <location>
        <begin position="1"/>
        <end position="25"/>
    </location>
</feature>
<comment type="caution">
    <text evidence="2">The sequence shown here is derived from an EMBL/GenBank/DDBJ whole genome shotgun (WGS) entry which is preliminary data.</text>
</comment>
<feature type="compositionally biased region" description="Basic and acidic residues" evidence="1">
    <location>
        <begin position="1"/>
        <end position="18"/>
    </location>
</feature>
<sequence length="85" mass="9292">MEGRRNLEPRKYKADPDQTRSNGQNYDLVKVNSTSIGEQAAPLIEETGTDTGLELLAKKEGGEEGVVPTEGVVKMKQPPSTHQQI</sequence>
<name>A0AAV7NT03_PLEWA</name>
<dbReference type="EMBL" id="JANPWB010000012">
    <property type="protein sequence ID" value="KAJ1118149.1"/>
    <property type="molecule type" value="Genomic_DNA"/>
</dbReference>
<evidence type="ECO:0000313" key="3">
    <source>
        <dbReference type="Proteomes" id="UP001066276"/>
    </source>
</evidence>
<feature type="compositionally biased region" description="Low complexity" evidence="1">
    <location>
        <begin position="65"/>
        <end position="74"/>
    </location>
</feature>
<reference evidence="2" key="1">
    <citation type="journal article" date="2022" name="bioRxiv">
        <title>Sequencing and chromosome-scale assembly of the giantPleurodeles waltlgenome.</title>
        <authorList>
            <person name="Brown T."/>
            <person name="Elewa A."/>
            <person name="Iarovenko S."/>
            <person name="Subramanian E."/>
            <person name="Araus A.J."/>
            <person name="Petzold A."/>
            <person name="Susuki M."/>
            <person name="Suzuki K.-i.T."/>
            <person name="Hayashi T."/>
            <person name="Toyoda A."/>
            <person name="Oliveira C."/>
            <person name="Osipova E."/>
            <person name="Leigh N.D."/>
            <person name="Simon A."/>
            <person name="Yun M.H."/>
        </authorList>
    </citation>
    <scope>NUCLEOTIDE SEQUENCE</scope>
    <source>
        <strain evidence="2">20211129_DDA</strain>
        <tissue evidence="2">Liver</tissue>
    </source>
</reference>
<accession>A0AAV7NT03</accession>
<evidence type="ECO:0000313" key="2">
    <source>
        <dbReference type="EMBL" id="KAJ1118149.1"/>
    </source>
</evidence>
<keyword evidence="3" id="KW-1185">Reference proteome</keyword>